<proteinExistence type="predicted"/>
<gene>
    <name evidence="2" type="ORF">G7058_05605</name>
</gene>
<feature type="transmembrane region" description="Helical" evidence="1">
    <location>
        <begin position="168"/>
        <end position="189"/>
    </location>
</feature>
<evidence type="ECO:0000256" key="1">
    <source>
        <dbReference type="SAM" id="Phobius"/>
    </source>
</evidence>
<keyword evidence="1" id="KW-0812">Transmembrane</keyword>
<dbReference type="PIRSF" id="PIRSF033111">
    <property type="entry name" value="UCP033111"/>
    <property type="match status" value="1"/>
</dbReference>
<dbReference type="GeneID" id="94552748"/>
<dbReference type="Proteomes" id="UP000501830">
    <property type="component" value="Chromosome"/>
</dbReference>
<protein>
    <submittedName>
        <fullName evidence="2">DUF1129 domain-containing protein</fullName>
    </submittedName>
</protein>
<evidence type="ECO:0000313" key="3">
    <source>
        <dbReference type="Proteomes" id="UP000501830"/>
    </source>
</evidence>
<keyword evidence="3" id="KW-1185">Reference proteome</keyword>
<dbReference type="RefSeq" id="WP_166062623.1">
    <property type="nucleotide sequence ID" value="NZ_CP049889.1"/>
</dbReference>
<dbReference type="Pfam" id="PF06570">
    <property type="entry name" value="DUF1129"/>
    <property type="match status" value="1"/>
</dbReference>
<dbReference type="InterPro" id="IPR009214">
    <property type="entry name" value="DUF1129"/>
</dbReference>
<sequence>MSENTLEQTKNENSVLWSELTKRNEQYMIGLDRALTQANYDEESKHTLYNKMMKELVTNQKSGTTARQLYGTVSECAENVLQRQEATVSSERSPDWLIALDGGLLLGAIFALISGTSLLTAGENTQPGMGIVSLILNFIAGGLSMLIVSKYQPDVNAPKGKKGYFKYIGVLILSMVFWMLAMTATMVLVPPAINISLPATAYLIIGALSFALRVYLKKKFNITGGVF</sequence>
<feature type="transmembrane region" description="Helical" evidence="1">
    <location>
        <begin position="96"/>
        <end position="116"/>
    </location>
</feature>
<feature type="transmembrane region" description="Helical" evidence="1">
    <location>
        <begin position="195"/>
        <end position="216"/>
    </location>
</feature>
<evidence type="ECO:0000313" key="2">
    <source>
        <dbReference type="EMBL" id="QIK51567.1"/>
    </source>
</evidence>
<keyword evidence="1" id="KW-0472">Membrane</keyword>
<dbReference type="KEGG" id="jpo:G7058_05605"/>
<reference evidence="2 3" key="1">
    <citation type="journal article" date="2017" name="Int. J. Syst. Evol. Microbiol.">
        <title>Jeotgalibaca porci sp. nov. and Jeotgalibaca arthritidis sp. nov., isolated from pigs, and emended description of the genus Jeotgalibaca.</title>
        <authorList>
            <person name="Zamora L."/>
            <person name="Perez-Sancho M."/>
            <person name="Dominguez L."/>
            <person name="Fernandez-Garayzabal J.F."/>
            <person name="Vela A.I."/>
        </authorList>
    </citation>
    <scope>NUCLEOTIDE SEQUENCE [LARGE SCALE GENOMIC DNA]</scope>
    <source>
        <strain evidence="2 3">CCUG 69148</strain>
    </source>
</reference>
<name>A0A6G7WH76_9LACT</name>
<organism evidence="2 3">
    <name type="scientific">Jeotgalibaca porci</name>
    <dbReference type="NCBI Taxonomy" id="1868793"/>
    <lineage>
        <taxon>Bacteria</taxon>
        <taxon>Bacillati</taxon>
        <taxon>Bacillota</taxon>
        <taxon>Bacilli</taxon>
        <taxon>Lactobacillales</taxon>
        <taxon>Carnobacteriaceae</taxon>
        <taxon>Jeotgalibaca</taxon>
    </lineage>
</organism>
<dbReference type="EMBL" id="CP049889">
    <property type="protein sequence ID" value="QIK51567.1"/>
    <property type="molecule type" value="Genomic_DNA"/>
</dbReference>
<feature type="transmembrane region" description="Helical" evidence="1">
    <location>
        <begin position="128"/>
        <end position="148"/>
    </location>
</feature>
<keyword evidence="1" id="KW-1133">Transmembrane helix</keyword>
<accession>A0A6G7WH76</accession>
<dbReference type="AlphaFoldDB" id="A0A6G7WH76"/>